<sequence length="272" mass="30210">MPAITLSSDIGQIDFITGAIKGQLIGAVPGCIPVDISHQLSPVNHQQNAYICKNAYAHFPKGSFHLILINFFEKVPSHVLFTELNQQYIICPDNGLITMIAGGRPASVYAISTNTNGKGTLLACTHAIAQAIQHVHSGGAIQDIASIAMQIEEKYPMRSSVGPDWVDSQIIFIDNFENVVLNITKTEFEEIRRNRGFRIELMHKKDYIDTISDNYSTVPPGESMAWFNSANYLEIAINKGNVAGFFGLKDFSKDATISQNRLSYQSIRIYFY</sequence>
<dbReference type="InterPro" id="IPR046469">
    <property type="entry name" value="SAM_HAT_N"/>
</dbReference>
<dbReference type="SUPFAM" id="SSF101852">
    <property type="entry name" value="Bacterial fluorinating enzyme, C-terminal domain"/>
    <property type="match status" value="1"/>
</dbReference>
<dbReference type="PANTHER" id="PTHR35092">
    <property type="entry name" value="CHLORINASE MJ1651"/>
    <property type="match status" value="1"/>
</dbReference>
<evidence type="ECO:0000259" key="3">
    <source>
        <dbReference type="Pfam" id="PF01887"/>
    </source>
</evidence>
<evidence type="ECO:0000256" key="2">
    <source>
        <dbReference type="ARBA" id="ARBA00024035"/>
    </source>
</evidence>
<gene>
    <name evidence="5" type="ORF">GD597_18800</name>
</gene>
<evidence type="ECO:0000313" key="6">
    <source>
        <dbReference type="Proteomes" id="UP000598971"/>
    </source>
</evidence>
<evidence type="ECO:0000259" key="4">
    <source>
        <dbReference type="Pfam" id="PF20257"/>
    </source>
</evidence>
<protein>
    <recommendedName>
        <fullName evidence="7">SAM-dependent chlorinase/fluorinase</fullName>
    </recommendedName>
</protein>
<feature type="domain" description="S-adenosyl-l-methionine hydroxide adenosyltransferase N-terminal" evidence="3">
    <location>
        <begin position="4"/>
        <end position="144"/>
    </location>
</feature>
<dbReference type="InterPro" id="IPR046470">
    <property type="entry name" value="SAM_HAT_C"/>
</dbReference>
<proteinExistence type="inferred from homology"/>
<dbReference type="EMBL" id="WHPF01000016">
    <property type="protein sequence ID" value="NNV57530.1"/>
    <property type="molecule type" value="Genomic_DNA"/>
</dbReference>
<feature type="domain" description="S-adenosyl-l-methionine hydroxide adenosyltransferase C-terminal" evidence="4">
    <location>
        <begin position="169"/>
        <end position="249"/>
    </location>
</feature>
<evidence type="ECO:0000256" key="1">
    <source>
        <dbReference type="ARBA" id="ARBA00022691"/>
    </source>
</evidence>
<evidence type="ECO:0008006" key="7">
    <source>
        <dbReference type="Google" id="ProtNLM"/>
    </source>
</evidence>
<keyword evidence="1" id="KW-0949">S-adenosyl-L-methionine</keyword>
<dbReference type="Gene3D" id="3.40.50.10790">
    <property type="entry name" value="S-adenosyl-l-methionine hydroxide adenosyltransferase, N-terminal"/>
    <property type="match status" value="1"/>
</dbReference>
<evidence type="ECO:0000313" key="5">
    <source>
        <dbReference type="EMBL" id="NNV57530.1"/>
    </source>
</evidence>
<organism evidence="5 6">
    <name type="scientific">Limnovirga soli</name>
    <dbReference type="NCBI Taxonomy" id="2656915"/>
    <lineage>
        <taxon>Bacteria</taxon>
        <taxon>Pseudomonadati</taxon>
        <taxon>Bacteroidota</taxon>
        <taxon>Chitinophagia</taxon>
        <taxon>Chitinophagales</taxon>
        <taxon>Chitinophagaceae</taxon>
        <taxon>Limnovirga</taxon>
    </lineage>
</organism>
<dbReference type="RefSeq" id="WP_171609479.1">
    <property type="nucleotide sequence ID" value="NZ_WHPF01000016.1"/>
</dbReference>
<dbReference type="AlphaFoldDB" id="A0A8J8JVM8"/>
<dbReference type="PIRSF" id="PIRSF006779">
    <property type="entry name" value="UCP006779"/>
    <property type="match status" value="1"/>
</dbReference>
<dbReference type="InterPro" id="IPR023227">
    <property type="entry name" value="SAM_OH_AdoTrfase_C_sf"/>
</dbReference>
<dbReference type="PANTHER" id="PTHR35092:SF1">
    <property type="entry name" value="CHLORINASE MJ1651"/>
    <property type="match status" value="1"/>
</dbReference>
<dbReference type="InterPro" id="IPR023228">
    <property type="entry name" value="SAM_OH_AdoTrfase_N_sf"/>
</dbReference>
<dbReference type="SUPFAM" id="SSF102522">
    <property type="entry name" value="Bacterial fluorinating enzyme, N-terminal domain"/>
    <property type="match status" value="1"/>
</dbReference>
<dbReference type="Gene3D" id="2.40.30.90">
    <property type="entry name" value="Bacterial fluorinating enzyme like"/>
    <property type="match status" value="1"/>
</dbReference>
<name>A0A8J8JVM8_9BACT</name>
<dbReference type="Pfam" id="PF01887">
    <property type="entry name" value="SAM_HAT_N"/>
    <property type="match status" value="1"/>
</dbReference>
<dbReference type="InterPro" id="IPR002747">
    <property type="entry name" value="SAM_OH_AdoTrfase"/>
</dbReference>
<keyword evidence="6" id="KW-1185">Reference proteome</keyword>
<reference evidence="5" key="1">
    <citation type="submission" date="2019-10" db="EMBL/GenBank/DDBJ databases">
        <title>Draft genome sequence of Panacibacter sp. KCS-6.</title>
        <authorList>
            <person name="Yim K.J."/>
        </authorList>
    </citation>
    <scope>NUCLEOTIDE SEQUENCE</scope>
    <source>
        <strain evidence="5">KCS-6</strain>
    </source>
</reference>
<dbReference type="Proteomes" id="UP000598971">
    <property type="component" value="Unassembled WGS sequence"/>
</dbReference>
<accession>A0A8J8JVM8</accession>
<comment type="caution">
    <text evidence="5">The sequence shown here is derived from an EMBL/GenBank/DDBJ whole genome shotgun (WGS) entry which is preliminary data.</text>
</comment>
<dbReference type="Pfam" id="PF20257">
    <property type="entry name" value="SAM_HAT_C"/>
    <property type="match status" value="1"/>
</dbReference>
<comment type="similarity">
    <text evidence="2">Belongs to the SAM hydrolase / SAM-dependent halogenase family.</text>
</comment>